<dbReference type="GeneID" id="4840375"/>
<evidence type="ECO:0000313" key="6">
    <source>
        <dbReference type="Proteomes" id="UP000002258"/>
    </source>
</evidence>
<dbReference type="GO" id="GO:0000776">
    <property type="term" value="C:kinetochore"/>
    <property type="evidence" value="ECO:0007669"/>
    <property type="project" value="TreeGrafter"/>
</dbReference>
<dbReference type="EMBL" id="CP000500">
    <property type="protein sequence ID" value="ABN67493.2"/>
    <property type="molecule type" value="Genomic_DNA"/>
</dbReference>
<reference evidence="5 6" key="1">
    <citation type="journal article" date="2007" name="Nat. Biotechnol.">
        <title>Genome sequence of the lignocellulose-bioconverting and xylose-fermenting yeast Pichia stipitis.</title>
        <authorList>
            <person name="Jeffries T.W."/>
            <person name="Grigoriev I.V."/>
            <person name="Grimwood J."/>
            <person name="Laplaza J.M."/>
            <person name="Aerts A."/>
            <person name="Salamov A."/>
            <person name="Schmutz J."/>
            <person name="Lindquist E."/>
            <person name="Dehal P."/>
            <person name="Shapiro H."/>
            <person name="Jin Y.S."/>
            <person name="Passoth V."/>
            <person name="Richardson P.M."/>
        </authorList>
    </citation>
    <scope>NUCLEOTIDE SEQUENCE [LARGE SCALE GENOMIC DNA]</scope>
    <source>
        <strain evidence="6">ATCC 58785 / CBS 6054 / NBRC 10063 / NRRL Y-11545</strain>
    </source>
</reference>
<dbReference type="PANTHER" id="PTHR10921:SF1">
    <property type="entry name" value="NUCLEAR DISTRIBUTION PROTEIN NUDE HOMOLOG"/>
    <property type="match status" value="1"/>
</dbReference>
<proteinExistence type="inferred from homology"/>
<gene>
    <name evidence="5" type="ORF">PICST_32871</name>
</gene>
<dbReference type="InterPro" id="IPR033494">
    <property type="entry name" value="NUDE"/>
</dbReference>
<dbReference type="GO" id="GO:0007020">
    <property type="term" value="P:microtubule nucleation"/>
    <property type="evidence" value="ECO:0007669"/>
    <property type="project" value="TreeGrafter"/>
</dbReference>
<dbReference type="InParanoid" id="A3LXN1"/>
<feature type="compositionally biased region" description="Polar residues" evidence="4">
    <location>
        <begin position="330"/>
        <end position="342"/>
    </location>
</feature>
<evidence type="ECO:0000313" key="5">
    <source>
        <dbReference type="EMBL" id="ABN67493.2"/>
    </source>
</evidence>
<keyword evidence="6" id="KW-1185">Reference proteome</keyword>
<dbReference type="GO" id="GO:0047496">
    <property type="term" value="P:vesicle transport along microtubule"/>
    <property type="evidence" value="ECO:0007669"/>
    <property type="project" value="TreeGrafter"/>
</dbReference>
<dbReference type="GO" id="GO:0005871">
    <property type="term" value="C:kinesin complex"/>
    <property type="evidence" value="ECO:0007669"/>
    <property type="project" value="TreeGrafter"/>
</dbReference>
<feature type="coiled-coil region" evidence="3">
    <location>
        <begin position="131"/>
        <end position="179"/>
    </location>
</feature>
<dbReference type="GO" id="GO:0007059">
    <property type="term" value="P:chromosome segregation"/>
    <property type="evidence" value="ECO:0007669"/>
    <property type="project" value="TreeGrafter"/>
</dbReference>
<dbReference type="RefSeq" id="XP_001385522.2">
    <property type="nucleotide sequence ID" value="XM_001385485.1"/>
</dbReference>
<feature type="compositionally biased region" description="Polar residues" evidence="4">
    <location>
        <begin position="265"/>
        <end position="282"/>
    </location>
</feature>
<dbReference type="Gene3D" id="6.10.250.1080">
    <property type="match status" value="1"/>
</dbReference>
<accession>A3LXN1</accession>
<sequence>MSMSEAGELSREELIERVVELETVLSEFQESSKELEQLLEEELQDLERANTTLQSTLDKTNEQLLKSNSRIVELTRELNESQEKAAEKAREQEHRLSEIQQQLVTVEISNDSMESNDRILTNKLDLANQLNNVLLEKLALIENDLEREKKAGIEKRLYISNYQNQVKDLQKTIEILEKKTTADVPEADTSLISIGAVLKEGPPDENSSAPISTIKKSNSLQGIKSLNEGVQAYILSTSTKSLKSSSSVQLTVPSMVDYSFRRSVSAGNERSSSIPSTQSFNRLSLFMDPRDTRPQPLGLSEKENRSRVLQGDAKTRTRNYSHPLRVIPGSPNTAKISNLESKPQSKKKLVYN</sequence>
<keyword evidence="2 3" id="KW-0175">Coiled coil</keyword>
<feature type="region of interest" description="Disordered" evidence="4">
    <location>
        <begin position="264"/>
        <end position="352"/>
    </location>
</feature>
<dbReference type="GO" id="GO:0000132">
    <property type="term" value="P:establishment of mitotic spindle orientation"/>
    <property type="evidence" value="ECO:0007669"/>
    <property type="project" value="TreeGrafter"/>
</dbReference>
<dbReference type="Proteomes" id="UP000002258">
    <property type="component" value="Chromosome 6"/>
</dbReference>
<evidence type="ECO:0000256" key="3">
    <source>
        <dbReference type="SAM" id="Coils"/>
    </source>
</evidence>
<protein>
    <submittedName>
        <fullName evidence="5">Uncharacterized protein</fullName>
    </submittedName>
</protein>
<organism evidence="5 6">
    <name type="scientific">Scheffersomyces stipitis (strain ATCC 58785 / CBS 6054 / NBRC 10063 / NRRL Y-11545)</name>
    <name type="common">Yeast</name>
    <name type="synonym">Pichia stipitis</name>
    <dbReference type="NCBI Taxonomy" id="322104"/>
    <lineage>
        <taxon>Eukaryota</taxon>
        <taxon>Fungi</taxon>
        <taxon>Dikarya</taxon>
        <taxon>Ascomycota</taxon>
        <taxon>Saccharomycotina</taxon>
        <taxon>Pichiomycetes</taxon>
        <taxon>Debaryomycetaceae</taxon>
        <taxon>Scheffersomyces</taxon>
    </lineage>
</organism>
<evidence type="ECO:0000256" key="1">
    <source>
        <dbReference type="ARBA" id="ARBA00007429"/>
    </source>
</evidence>
<dbReference type="eggNOG" id="KOG1853">
    <property type="taxonomic scope" value="Eukaryota"/>
</dbReference>
<comment type="similarity">
    <text evidence="1">Belongs to the nudE family.</text>
</comment>
<dbReference type="GO" id="GO:0008017">
    <property type="term" value="F:microtubule binding"/>
    <property type="evidence" value="ECO:0007669"/>
    <property type="project" value="InterPro"/>
</dbReference>
<dbReference type="AlphaFoldDB" id="A3LXN1"/>
<dbReference type="STRING" id="322104.A3LXN1"/>
<evidence type="ECO:0000256" key="2">
    <source>
        <dbReference type="ARBA" id="ARBA00023054"/>
    </source>
</evidence>
<evidence type="ECO:0000256" key="4">
    <source>
        <dbReference type="SAM" id="MobiDB-lite"/>
    </source>
</evidence>
<dbReference type="KEGG" id="pic:PICST_32871"/>
<dbReference type="OrthoDB" id="5877028at2759"/>
<name>A3LXN1_PICST</name>
<dbReference type="GO" id="GO:0051642">
    <property type="term" value="P:centrosome localization"/>
    <property type="evidence" value="ECO:0007669"/>
    <property type="project" value="TreeGrafter"/>
</dbReference>
<dbReference type="PANTHER" id="PTHR10921">
    <property type="entry name" value="NUCLEAR DISTRIBUTION PROTEIN NUDE HOMOLOG 1"/>
    <property type="match status" value="1"/>
</dbReference>
<dbReference type="OMA" id="YITNYQN"/>
<dbReference type="HOGENOM" id="CLU_787804_0_0_1"/>
<feature type="coiled-coil region" evidence="3">
    <location>
        <begin position="11"/>
        <end position="102"/>
    </location>
</feature>